<feature type="domain" description="3-hydroxyisobutyrate dehydrogenase-like NAD-binding" evidence="6">
    <location>
        <begin position="160"/>
        <end position="280"/>
    </location>
</feature>
<dbReference type="InterPro" id="IPR002204">
    <property type="entry name" value="3-OH-isobutyrate_DH-rel_CS"/>
</dbReference>
<dbReference type="Gene3D" id="1.10.1040.10">
    <property type="entry name" value="N-(1-d-carboxylethyl)-l-norvaline Dehydrogenase, domain 2"/>
    <property type="match status" value="1"/>
</dbReference>
<feature type="active site" evidence="4">
    <location>
        <position position="166"/>
    </location>
</feature>
<feature type="domain" description="6-phosphogluconate dehydrogenase NADP-binding" evidence="5">
    <location>
        <begin position="4"/>
        <end position="157"/>
    </location>
</feature>
<sequence>MHAGFIGLGVMGTPMALNLARQFPVTVWNRSASKYPALIKGGAVIAETPAKALSESDTIFTMLFDESAIRSMLSPEFKKALPGKTIVNTSSVSVEFSKYFADQVHQAGGHFIEMPVSGSKVPAEQGKLVAMMAGDSAVADRIRPLVAAMASTAVYCGPVGYGLKTKYAINLYLIAITAGLAEATNLAMAQGLNLGAFAQVLGAGPLASAYSDLKMDKIMREDWSAQAAIKDCYNSTQLIQSAANVVGAKVPIANLCGALYRQAKESGLEEEDMIAVIKVLGEGSKSAGPLHKSSE</sequence>
<evidence type="ECO:0000256" key="3">
    <source>
        <dbReference type="ARBA" id="ARBA00023027"/>
    </source>
</evidence>
<evidence type="ECO:0000313" key="7">
    <source>
        <dbReference type="EMBL" id="KAF7555450.1"/>
    </source>
</evidence>
<accession>A0A9P5LLA8</accession>
<dbReference type="GO" id="GO:0051287">
    <property type="term" value="F:NAD binding"/>
    <property type="evidence" value="ECO:0007669"/>
    <property type="project" value="InterPro"/>
</dbReference>
<dbReference type="GO" id="GO:0016491">
    <property type="term" value="F:oxidoreductase activity"/>
    <property type="evidence" value="ECO:0007669"/>
    <property type="project" value="UniProtKB-KW"/>
</dbReference>
<dbReference type="InterPro" id="IPR015815">
    <property type="entry name" value="HIBADH-related"/>
</dbReference>
<dbReference type="InterPro" id="IPR029154">
    <property type="entry name" value="HIBADH-like_NADP-bd"/>
</dbReference>
<dbReference type="SUPFAM" id="SSF48179">
    <property type="entry name" value="6-phosphogluconate dehydrogenase C-terminal domain-like"/>
    <property type="match status" value="1"/>
</dbReference>
<dbReference type="InterPro" id="IPR008927">
    <property type="entry name" value="6-PGluconate_DH-like_C_sf"/>
</dbReference>
<comment type="similarity">
    <text evidence="1">Belongs to the HIBADH-related family. NP60 subfamily.</text>
</comment>
<dbReference type="AlphaFoldDB" id="A0A9P5LLA8"/>
<gene>
    <name evidence="7" type="ORF">G7Z17_g2164</name>
</gene>
<proteinExistence type="inferred from homology"/>
<keyword evidence="2" id="KW-0560">Oxidoreductase</keyword>
<dbReference type="Gene3D" id="3.40.50.720">
    <property type="entry name" value="NAD(P)-binding Rossmann-like Domain"/>
    <property type="match status" value="1"/>
</dbReference>
<protein>
    <recommendedName>
        <fullName evidence="9">3-hydroxyisobutyrate dehydrogenase</fullName>
    </recommendedName>
</protein>
<dbReference type="Pfam" id="PF14833">
    <property type="entry name" value="NAD_binding_11"/>
    <property type="match status" value="1"/>
</dbReference>
<keyword evidence="8" id="KW-1185">Reference proteome</keyword>
<evidence type="ECO:0000256" key="2">
    <source>
        <dbReference type="ARBA" id="ARBA00023002"/>
    </source>
</evidence>
<dbReference type="OrthoDB" id="435038at2759"/>
<dbReference type="InterPro" id="IPR006115">
    <property type="entry name" value="6PGDH_NADP-bd"/>
</dbReference>
<dbReference type="InterPro" id="IPR051265">
    <property type="entry name" value="HIBADH-related_NP60_sf"/>
</dbReference>
<dbReference type="EMBL" id="JAANBB010000020">
    <property type="protein sequence ID" value="KAF7555450.1"/>
    <property type="molecule type" value="Genomic_DNA"/>
</dbReference>
<evidence type="ECO:0000259" key="5">
    <source>
        <dbReference type="Pfam" id="PF03446"/>
    </source>
</evidence>
<dbReference type="InterPro" id="IPR013328">
    <property type="entry name" value="6PGD_dom2"/>
</dbReference>
<dbReference type="Pfam" id="PF03446">
    <property type="entry name" value="NAD_binding_2"/>
    <property type="match status" value="1"/>
</dbReference>
<comment type="caution">
    <text evidence="7">The sequence shown here is derived from an EMBL/GenBank/DDBJ whole genome shotgun (WGS) entry which is preliminary data.</text>
</comment>
<reference evidence="7" key="1">
    <citation type="submission" date="2020-03" db="EMBL/GenBank/DDBJ databases">
        <title>Draft Genome Sequence of Cylindrodendrum hubeiense.</title>
        <authorList>
            <person name="Buettner E."/>
            <person name="Kellner H."/>
        </authorList>
    </citation>
    <scope>NUCLEOTIDE SEQUENCE</scope>
    <source>
        <strain evidence="7">IHI 201604</strain>
    </source>
</reference>
<name>A0A9P5LLA8_9HYPO</name>
<dbReference type="PROSITE" id="PS00895">
    <property type="entry name" value="3_HYDROXYISOBUT_DH"/>
    <property type="match status" value="1"/>
</dbReference>
<keyword evidence="3" id="KW-0520">NAD</keyword>
<dbReference type="PANTHER" id="PTHR43580">
    <property type="entry name" value="OXIDOREDUCTASE GLYR1-RELATED"/>
    <property type="match status" value="1"/>
</dbReference>
<dbReference type="SUPFAM" id="SSF51735">
    <property type="entry name" value="NAD(P)-binding Rossmann-fold domains"/>
    <property type="match status" value="1"/>
</dbReference>
<evidence type="ECO:0000313" key="8">
    <source>
        <dbReference type="Proteomes" id="UP000722485"/>
    </source>
</evidence>
<organism evidence="7 8">
    <name type="scientific">Cylindrodendrum hubeiense</name>
    <dbReference type="NCBI Taxonomy" id="595255"/>
    <lineage>
        <taxon>Eukaryota</taxon>
        <taxon>Fungi</taxon>
        <taxon>Dikarya</taxon>
        <taxon>Ascomycota</taxon>
        <taxon>Pezizomycotina</taxon>
        <taxon>Sordariomycetes</taxon>
        <taxon>Hypocreomycetidae</taxon>
        <taxon>Hypocreales</taxon>
        <taxon>Nectriaceae</taxon>
        <taxon>Cylindrodendrum</taxon>
    </lineage>
</organism>
<dbReference type="Proteomes" id="UP000722485">
    <property type="component" value="Unassembled WGS sequence"/>
</dbReference>
<dbReference type="InterPro" id="IPR036291">
    <property type="entry name" value="NAD(P)-bd_dom_sf"/>
</dbReference>
<dbReference type="PIRSF" id="PIRSF000103">
    <property type="entry name" value="HIBADH"/>
    <property type="match status" value="1"/>
</dbReference>
<evidence type="ECO:0008006" key="9">
    <source>
        <dbReference type="Google" id="ProtNLM"/>
    </source>
</evidence>
<evidence type="ECO:0000259" key="6">
    <source>
        <dbReference type="Pfam" id="PF14833"/>
    </source>
</evidence>
<dbReference type="PANTHER" id="PTHR43580:SF9">
    <property type="entry name" value="GLYOXYLATE_SUCCINIC SEMIALDEHYDE REDUCTASE 1"/>
    <property type="match status" value="1"/>
</dbReference>
<evidence type="ECO:0000256" key="1">
    <source>
        <dbReference type="ARBA" id="ARBA00007598"/>
    </source>
</evidence>
<dbReference type="GO" id="GO:0050661">
    <property type="term" value="F:NADP binding"/>
    <property type="evidence" value="ECO:0007669"/>
    <property type="project" value="InterPro"/>
</dbReference>
<evidence type="ECO:0000256" key="4">
    <source>
        <dbReference type="PIRSR" id="PIRSR000103-1"/>
    </source>
</evidence>